<protein>
    <recommendedName>
        <fullName evidence="1">MobA-like NTP transferase domain-containing protein</fullName>
    </recommendedName>
</protein>
<dbReference type="OrthoDB" id="20872at2759"/>
<dbReference type="AlphaFoldDB" id="A0A2J6QAX2"/>
<evidence type="ECO:0000259" key="1">
    <source>
        <dbReference type="Pfam" id="PF12804"/>
    </source>
</evidence>
<evidence type="ECO:0000313" key="3">
    <source>
        <dbReference type="Proteomes" id="UP000235672"/>
    </source>
</evidence>
<keyword evidence="3" id="KW-1185">Reference proteome</keyword>
<dbReference type="GO" id="GO:0016779">
    <property type="term" value="F:nucleotidyltransferase activity"/>
    <property type="evidence" value="ECO:0007669"/>
    <property type="project" value="UniProtKB-ARBA"/>
</dbReference>
<dbReference type="InterPro" id="IPR029044">
    <property type="entry name" value="Nucleotide-diphossugar_trans"/>
</dbReference>
<dbReference type="EMBL" id="KZ613475">
    <property type="protein sequence ID" value="PMD23416.1"/>
    <property type="molecule type" value="Genomic_DNA"/>
</dbReference>
<feature type="domain" description="MobA-like NTP transferase" evidence="1">
    <location>
        <begin position="13"/>
        <end position="194"/>
    </location>
</feature>
<reference evidence="2 3" key="1">
    <citation type="submission" date="2016-05" db="EMBL/GenBank/DDBJ databases">
        <title>A degradative enzymes factory behind the ericoid mycorrhizal symbiosis.</title>
        <authorList>
            <consortium name="DOE Joint Genome Institute"/>
            <person name="Martino E."/>
            <person name="Morin E."/>
            <person name="Grelet G."/>
            <person name="Kuo A."/>
            <person name="Kohler A."/>
            <person name="Daghino S."/>
            <person name="Barry K."/>
            <person name="Choi C."/>
            <person name="Cichocki N."/>
            <person name="Clum A."/>
            <person name="Copeland A."/>
            <person name="Hainaut M."/>
            <person name="Haridas S."/>
            <person name="Labutti K."/>
            <person name="Lindquist E."/>
            <person name="Lipzen A."/>
            <person name="Khouja H.-R."/>
            <person name="Murat C."/>
            <person name="Ohm R."/>
            <person name="Olson A."/>
            <person name="Spatafora J."/>
            <person name="Veneault-Fourrey C."/>
            <person name="Henrissat B."/>
            <person name="Grigoriev I."/>
            <person name="Martin F."/>
            <person name="Perotto S."/>
        </authorList>
    </citation>
    <scope>NUCLEOTIDE SEQUENCE [LARGE SCALE GENOMIC DNA]</scope>
    <source>
        <strain evidence="2 3">UAMH 7357</strain>
    </source>
</reference>
<gene>
    <name evidence="2" type="ORF">NA56DRAFT_701707</name>
</gene>
<accession>A0A2J6QAX2</accession>
<dbReference type="Pfam" id="PF12804">
    <property type="entry name" value="NTP_transf_3"/>
    <property type="match status" value="1"/>
</dbReference>
<proteinExistence type="predicted"/>
<name>A0A2J6QAX2_9HELO</name>
<dbReference type="Gene3D" id="3.90.550.10">
    <property type="entry name" value="Spore Coat Polysaccharide Biosynthesis Protein SpsA, Chain A"/>
    <property type="match status" value="1"/>
</dbReference>
<sequence>MEYDSQGPILKVLLLIGGNSTATGSPKGLLRHQDGQLAFEHTLNTLHSAVPSASTIYISLQDIIQLSYIEPTLKNIAVRRTTDAEHHEHDDHRPTFPECCPLVNRQDEDIGPAAGLLNAHNIHPESTWLVLSCDYPLLPPSSLQQLILEYQYPVTCFVNEKGIAEPLIGIWGAEALEKLKENGRIGSNDLYAVVEEMKGKLVKPLREEWITPTNTREE</sequence>
<dbReference type="InterPro" id="IPR025877">
    <property type="entry name" value="MobA-like_NTP_Trfase"/>
</dbReference>
<organism evidence="2 3">
    <name type="scientific">Hyaloscypha hepaticicola</name>
    <dbReference type="NCBI Taxonomy" id="2082293"/>
    <lineage>
        <taxon>Eukaryota</taxon>
        <taxon>Fungi</taxon>
        <taxon>Dikarya</taxon>
        <taxon>Ascomycota</taxon>
        <taxon>Pezizomycotina</taxon>
        <taxon>Leotiomycetes</taxon>
        <taxon>Helotiales</taxon>
        <taxon>Hyaloscyphaceae</taxon>
        <taxon>Hyaloscypha</taxon>
    </lineage>
</organism>
<dbReference type="Proteomes" id="UP000235672">
    <property type="component" value="Unassembled WGS sequence"/>
</dbReference>
<evidence type="ECO:0000313" key="2">
    <source>
        <dbReference type="EMBL" id="PMD23416.1"/>
    </source>
</evidence>
<dbReference type="SUPFAM" id="SSF53448">
    <property type="entry name" value="Nucleotide-diphospho-sugar transferases"/>
    <property type="match status" value="1"/>
</dbReference>